<proteinExistence type="predicted"/>
<dbReference type="STRING" id="228959.SAMN05421797_103168"/>
<dbReference type="OrthoDB" id="789771at2"/>
<dbReference type="EMBL" id="FTMA01000003">
    <property type="protein sequence ID" value="SIQ78514.1"/>
    <property type="molecule type" value="Genomic_DNA"/>
</dbReference>
<dbReference type="RefSeq" id="WP_143744133.1">
    <property type="nucleotide sequence ID" value="NZ_FTMA01000003.1"/>
</dbReference>
<dbReference type="AlphaFoldDB" id="A0A1N6VL46"/>
<keyword evidence="2" id="KW-1185">Reference proteome</keyword>
<dbReference type="PROSITE" id="PS51257">
    <property type="entry name" value="PROKAR_LIPOPROTEIN"/>
    <property type="match status" value="1"/>
</dbReference>
<dbReference type="Proteomes" id="UP000186953">
    <property type="component" value="Unassembled WGS sequence"/>
</dbReference>
<organism evidence="1 2">
    <name type="scientific">Maribacter ulvicola</name>
    <dbReference type="NCBI Taxonomy" id="228959"/>
    <lineage>
        <taxon>Bacteria</taxon>
        <taxon>Pseudomonadati</taxon>
        <taxon>Bacteroidota</taxon>
        <taxon>Flavobacteriia</taxon>
        <taxon>Flavobacteriales</taxon>
        <taxon>Flavobacteriaceae</taxon>
        <taxon>Maribacter</taxon>
    </lineage>
</organism>
<accession>A0A1N6VL46</accession>
<evidence type="ECO:0000313" key="2">
    <source>
        <dbReference type="Proteomes" id="UP000186953"/>
    </source>
</evidence>
<evidence type="ECO:0000313" key="1">
    <source>
        <dbReference type="EMBL" id="SIQ78514.1"/>
    </source>
</evidence>
<evidence type="ECO:0008006" key="3">
    <source>
        <dbReference type="Google" id="ProtNLM"/>
    </source>
</evidence>
<protein>
    <recommendedName>
        <fullName evidence="3">Fibronectin type-III domain-containing protein</fullName>
    </recommendedName>
</protein>
<reference evidence="2" key="1">
    <citation type="submission" date="2017-01" db="EMBL/GenBank/DDBJ databases">
        <authorList>
            <person name="Varghese N."/>
            <person name="Submissions S."/>
        </authorList>
    </citation>
    <scope>NUCLEOTIDE SEQUENCE [LARGE SCALE GENOMIC DNA]</scope>
    <source>
        <strain evidence="2">DSM 15366</strain>
    </source>
</reference>
<gene>
    <name evidence="1" type="ORF">SAMN05421797_103168</name>
</gene>
<dbReference type="InterPro" id="IPR013783">
    <property type="entry name" value="Ig-like_fold"/>
</dbReference>
<sequence>MKKSGFLVVLMIIIQSCGVDSDVLEYAKDQINIALIFPENDSNCTEGVIVSDTQSELVFEWEDQNDNSPYTVHLTNLLSAQTAVIPSDDTTVAITLERGVAYSWYVTGKTNNNSKVWNFYNEGPGSQSTVPYPATAISPVSGAAISQTSTTVNLIWKSEDPDLDIVSHDLYFGEIENPEIFVSGISASRHNDIPVIAGKTYFWKIVTKDSVGNESTSEVFTFSVG</sequence>
<name>A0A1N6VL46_9FLAO</name>
<dbReference type="Gene3D" id="2.60.40.10">
    <property type="entry name" value="Immunoglobulins"/>
    <property type="match status" value="1"/>
</dbReference>